<feature type="domain" description="DUF4143" evidence="2">
    <location>
        <begin position="265"/>
        <end position="409"/>
    </location>
</feature>
<sequence>MPISEIIMYNPWWNSSINMDTLVKKLTEQYENARFKRDYSNLFDLSSNALYTLRGMRQIGKSTAIKITIAELLKKNVPGKSIMFLPSDTVADFKELKEVLLEYLNYAREYKKRYIFIDEISYVKGWQRAIKELRDNTILRNDLMILSGSSALDIKRGAERMPGRRGNVVEPDKVLLPVTFREYLEIIGFKSLPLFSLDELLTLNEKYTFDFKILENEINPIFDRFLLSGGIPVVVEKTIQEESLEQLVNVFWDIMVGDIEKVGLNRITLRKIIKYLVGRIGSRLSWNSVGSEVELDTKTVQRYLEAITSNYLGFVIHFLDKNKHTIKPLKQKKFYLWDSFLNTVIQEKLGVSTKIPELIEQLVGKELLIRYENNLSEGSYMLENVGFWYSQTGNEVDYLVKNIPIEVKYKNNISKGDAVTITKAFGKGILLTKKTLDLSSPVKRIPVSLFLAVLSVG</sequence>
<evidence type="ECO:0000259" key="2">
    <source>
        <dbReference type="Pfam" id="PF13635"/>
    </source>
</evidence>
<protein>
    <submittedName>
        <fullName evidence="3">ATPase (AAA+ superfamily)-like protein</fullName>
    </submittedName>
</protein>
<dbReference type="STRING" id="521045.Kole_1259"/>
<evidence type="ECO:0000259" key="1">
    <source>
        <dbReference type="Pfam" id="PF13173"/>
    </source>
</evidence>
<dbReference type="InterPro" id="IPR041682">
    <property type="entry name" value="AAA_14"/>
</dbReference>
<dbReference type="OrthoDB" id="9801684at2"/>
<dbReference type="InterPro" id="IPR027417">
    <property type="entry name" value="P-loop_NTPase"/>
</dbReference>
<dbReference type="eggNOG" id="COG1373">
    <property type="taxonomic scope" value="Bacteria"/>
</dbReference>
<keyword evidence="4" id="KW-1185">Reference proteome</keyword>
<reference evidence="3 4" key="1">
    <citation type="submission" date="2009-06" db="EMBL/GenBank/DDBJ databases">
        <title>Complete sequence of Thermotogales bacterium TBF 19.5.1.</title>
        <authorList>
            <consortium name="US DOE Joint Genome Institute"/>
            <person name="Lucas S."/>
            <person name="Copeland A."/>
            <person name="Lapidus A."/>
            <person name="Glavina del Rio T."/>
            <person name="Tice H."/>
            <person name="Bruce D."/>
            <person name="Goodwin L."/>
            <person name="Pitluck S."/>
            <person name="Chertkov O."/>
            <person name="Brettin T."/>
            <person name="Detter J.C."/>
            <person name="Han C."/>
            <person name="Schmutz J."/>
            <person name="Larimer F."/>
            <person name="Land M."/>
            <person name="Hauser L."/>
            <person name="Kyrpides N."/>
            <person name="Ovchinnikova G."/>
            <person name="Noll K."/>
        </authorList>
    </citation>
    <scope>NUCLEOTIDE SEQUENCE [LARGE SCALE GENOMIC DNA]</scope>
    <source>
        <strain evidence="4">ATCC BAA-1733 / DSM 21960 / TBF 19.5.1</strain>
    </source>
</reference>
<dbReference type="Pfam" id="PF13635">
    <property type="entry name" value="DUF4143"/>
    <property type="match status" value="1"/>
</dbReference>
<dbReference type="EMBL" id="CP001634">
    <property type="protein sequence ID" value="ACR79956.1"/>
    <property type="molecule type" value="Genomic_DNA"/>
</dbReference>
<dbReference type="AlphaFoldDB" id="C5CJ40"/>
<reference evidence="3 4" key="2">
    <citation type="journal article" date="2011" name="J. Bacteriol.">
        <title>Genome Sequence of Kosmotoga olearia Strain TBF 19.5.1, a Thermophilic Bacterium with a Wide Growth Temperature Range, Isolated from the Troll B Oil Platform in the North Sea.</title>
        <authorList>
            <person name="Swithers K.S."/>
            <person name="Dipippo J.L."/>
            <person name="Bruce D.C."/>
            <person name="Detter C."/>
            <person name="Tapia R."/>
            <person name="Han S."/>
            <person name="Goodwin L.A."/>
            <person name="Han J."/>
            <person name="Woyke T."/>
            <person name="Pitluck S."/>
            <person name="Pennacchio L."/>
            <person name="Nolan M."/>
            <person name="Mikhailova N."/>
            <person name="Land M.L."/>
            <person name="Nesbo C.L."/>
            <person name="Gogarten J.P."/>
            <person name="Noll K.M."/>
        </authorList>
    </citation>
    <scope>NUCLEOTIDE SEQUENCE [LARGE SCALE GENOMIC DNA]</scope>
    <source>
        <strain evidence="4">ATCC BAA-1733 / DSM 21960 / TBF 19.5.1</strain>
    </source>
</reference>
<dbReference type="Pfam" id="PF13173">
    <property type="entry name" value="AAA_14"/>
    <property type="match status" value="1"/>
</dbReference>
<gene>
    <name evidence="3" type="ordered locus">Kole_1259</name>
</gene>
<dbReference type="PANTHER" id="PTHR33295:SF18">
    <property type="entry name" value="AAA+ ATPASE DOMAIN-CONTAINING PROTEIN"/>
    <property type="match status" value="1"/>
</dbReference>
<dbReference type="SUPFAM" id="SSF52540">
    <property type="entry name" value="P-loop containing nucleoside triphosphate hydrolases"/>
    <property type="match status" value="1"/>
</dbReference>
<organism evidence="3 4">
    <name type="scientific">Kosmotoga olearia (strain ATCC BAA-1733 / DSM 21960 / TBF 19.5.1)</name>
    <dbReference type="NCBI Taxonomy" id="521045"/>
    <lineage>
        <taxon>Bacteria</taxon>
        <taxon>Thermotogati</taxon>
        <taxon>Thermotogota</taxon>
        <taxon>Thermotogae</taxon>
        <taxon>Kosmotogales</taxon>
        <taxon>Kosmotogaceae</taxon>
        <taxon>Kosmotoga</taxon>
    </lineage>
</organism>
<feature type="domain" description="AAA" evidence="1">
    <location>
        <begin position="49"/>
        <end position="184"/>
    </location>
</feature>
<dbReference type="RefSeq" id="WP_015868612.1">
    <property type="nucleotide sequence ID" value="NC_012785.1"/>
</dbReference>
<dbReference type="Proteomes" id="UP000002382">
    <property type="component" value="Chromosome"/>
</dbReference>
<dbReference type="InterPro" id="IPR025420">
    <property type="entry name" value="DUF4143"/>
</dbReference>
<dbReference type="HOGENOM" id="CLU_041527_2_0_0"/>
<proteinExistence type="predicted"/>
<evidence type="ECO:0000313" key="3">
    <source>
        <dbReference type="EMBL" id="ACR79956.1"/>
    </source>
</evidence>
<dbReference type="PANTHER" id="PTHR33295">
    <property type="entry name" value="ATPASE"/>
    <property type="match status" value="1"/>
</dbReference>
<name>C5CJ40_KOSOT</name>
<dbReference type="KEGG" id="kol:Kole_1259"/>
<accession>C5CJ40</accession>
<evidence type="ECO:0000313" key="4">
    <source>
        <dbReference type="Proteomes" id="UP000002382"/>
    </source>
</evidence>